<reference evidence="1" key="1">
    <citation type="submission" date="2020-11" db="EMBL/GenBank/DDBJ databases">
        <authorList>
            <person name="Tran Van P."/>
        </authorList>
    </citation>
    <scope>NUCLEOTIDE SEQUENCE</scope>
</reference>
<dbReference type="GO" id="GO:0030286">
    <property type="term" value="C:dynein complex"/>
    <property type="evidence" value="ECO:0007669"/>
    <property type="project" value="InterPro"/>
</dbReference>
<protein>
    <submittedName>
        <fullName evidence="1">Uncharacterized protein</fullName>
    </submittedName>
</protein>
<proteinExistence type="predicted"/>
<dbReference type="InterPro" id="IPR026983">
    <property type="entry name" value="DHC"/>
</dbReference>
<dbReference type="GO" id="GO:0045505">
    <property type="term" value="F:dynein intermediate chain binding"/>
    <property type="evidence" value="ECO:0007669"/>
    <property type="project" value="InterPro"/>
</dbReference>
<dbReference type="Gene3D" id="1.20.920.20">
    <property type="match status" value="1"/>
</dbReference>
<gene>
    <name evidence="1" type="ORF">CTOB1V02_LOCUS3939</name>
</gene>
<organism evidence="1">
    <name type="scientific">Cyprideis torosa</name>
    <dbReference type="NCBI Taxonomy" id="163714"/>
    <lineage>
        <taxon>Eukaryota</taxon>
        <taxon>Metazoa</taxon>
        <taxon>Ecdysozoa</taxon>
        <taxon>Arthropoda</taxon>
        <taxon>Crustacea</taxon>
        <taxon>Oligostraca</taxon>
        <taxon>Ostracoda</taxon>
        <taxon>Podocopa</taxon>
        <taxon>Podocopida</taxon>
        <taxon>Cytherocopina</taxon>
        <taxon>Cytheroidea</taxon>
        <taxon>Cytherideidae</taxon>
        <taxon>Cyprideis</taxon>
    </lineage>
</organism>
<dbReference type="GO" id="GO:0051959">
    <property type="term" value="F:dynein light intermediate chain binding"/>
    <property type="evidence" value="ECO:0007669"/>
    <property type="project" value="InterPro"/>
</dbReference>
<dbReference type="EMBL" id="OB660721">
    <property type="protein sequence ID" value="CAD7226013.1"/>
    <property type="molecule type" value="Genomic_DNA"/>
</dbReference>
<dbReference type="AlphaFoldDB" id="A0A7R8W906"/>
<dbReference type="PANTHER" id="PTHR45703">
    <property type="entry name" value="DYNEIN HEAVY CHAIN"/>
    <property type="match status" value="1"/>
</dbReference>
<sequence length="984" mass="111340">MKSSTLLEKRYLPSIASLQKEDESNEESSKILEVSQQDLFQLFILSRLNEYLRKLEDGDDILSNVKKRQFHAITEILGVGSDESNEEPNLRLSQNSKTDSSFYKEDLTRTFLSHLDEYLAKLEDYDDDTEVREDTARVDDSQKFAEMFLSIHAKAAFLHGQIASPVVPQLSLDLPIRVLERMCCLSAEENHHIEQQLKQREKAISILESVDTQVGRLEQEVVAASLKLSECRQKGDEKKRTLNQATTEFVSLSSKLEAKTERVKRLNNEITSIRNDVERISREAHGRVQVAIDATRTIERMELVAMRSVTTPSPALASLGRALCAIILASEGGWERTRALIGGSDFIRSLGDAVSISGKLSAEEARRIQESLKDIDRQDKKFASLKCVPTMLTWCEEVLHFISANAQVKELNRKLDGLGVDLKEVEMEKNKMVTAMDNCQKICQLEKETFQNLEQEFTSLEKTSKDLQQEYDLSKAALNGVQRENENWITEMETLKGHLNRIAQLSLMSAFLEVYGPMFCEDGTRHSFLDDVSRRILASDWSAVMEDAKTLAAKRAVSAGDLKLWEEVSAAQRTHFTENRFFCRLLSQPVVICWDPFSKTSNWLQSSLSSLTTQVLDARDLPASWLPPAMNSETSTFILLHGEGNLSLMNCLTHRTTFGRGQRLWFMVSGKLPKSGCNIWETSRQVGFLNAALDQQVESLRLLLQPPNFDLILERSSKSRKFIELREHLLETVSSFEIKESQDSATANIIRENIHEFRSWEKSIGDISKLSLEISSLPLSFVPSISLDPSVLHTLARVLCSLEAFVPSVSPLLRVIKRRVETSNTDTIAEDVLAITQTEFWVTPKNSSFARWLKSECPEFEPIPIDESVADWHRLALIFQLRPDRIVQCTKRFILTRIGSAETSFKKCSLSTLNSVVDMSNTGSPPLILTGCRSLLLLKKLQTTDELPGFSTGAWITKNELLHQSMPRLRPGTELDIGGKRRQR</sequence>
<accession>A0A7R8W906</accession>
<name>A0A7R8W906_9CRUS</name>
<evidence type="ECO:0000313" key="1">
    <source>
        <dbReference type="EMBL" id="CAD7226013.1"/>
    </source>
</evidence>
<dbReference type="GO" id="GO:0007018">
    <property type="term" value="P:microtubule-based movement"/>
    <property type="evidence" value="ECO:0007669"/>
    <property type="project" value="InterPro"/>
</dbReference>